<sequence>RPPATFLLKIQISNSPENPKNSTKNVKRPEITQLQQTPKPDDPTTHTESRFLHKIQRKSRTAAGNRGESSTLIQLLCKNPYPSNLICHPHIPFPISRDFQKDRGIPNLEFKI</sequence>
<proteinExistence type="predicted"/>
<name>A0ABD2RS26_9SOLN</name>
<feature type="non-terminal residue" evidence="2">
    <location>
        <position position="1"/>
    </location>
</feature>
<evidence type="ECO:0000256" key="1">
    <source>
        <dbReference type="SAM" id="MobiDB-lite"/>
    </source>
</evidence>
<feature type="compositionally biased region" description="Polar residues" evidence="1">
    <location>
        <begin position="11"/>
        <end position="24"/>
    </location>
</feature>
<comment type="caution">
    <text evidence="2">The sequence shown here is derived from an EMBL/GenBank/DDBJ whole genome shotgun (WGS) entry which is preliminary data.</text>
</comment>
<feature type="compositionally biased region" description="Basic and acidic residues" evidence="1">
    <location>
        <begin position="39"/>
        <end position="51"/>
    </location>
</feature>
<feature type="region of interest" description="Disordered" evidence="1">
    <location>
        <begin position="1"/>
        <end position="69"/>
    </location>
</feature>
<organism evidence="2 3">
    <name type="scientific">Solanum stoloniferum</name>
    <dbReference type="NCBI Taxonomy" id="62892"/>
    <lineage>
        <taxon>Eukaryota</taxon>
        <taxon>Viridiplantae</taxon>
        <taxon>Streptophyta</taxon>
        <taxon>Embryophyta</taxon>
        <taxon>Tracheophyta</taxon>
        <taxon>Spermatophyta</taxon>
        <taxon>Magnoliopsida</taxon>
        <taxon>eudicotyledons</taxon>
        <taxon>Gunneridae</taxon>
        <taxon>Pentapetalae</taxon>
        <taxon>asterids</taxon>
        <taxon>lamiids</taxon>
        <taxon>Solanales</taxon>
        <taxon>Solanaceae</taxon>
        <taxon>Solanoideae</taxon>
        <taxon>Solaneae</taxon>
        <taxon>Solanum</taxon>
    </lineage>
</organism>
<protein>
    <submittedName>
        <fullName evidence="2">Uncharacterized protein</fullName>
    </submittedName>
</protein>
<dbReference type="AlphaFoldDB" id="A0ABD2RS26"/>
<dbReference type="EMBL" id="JBJKTR010000018">
    <property type="protein sequence ID" value="KAL3334681.1"/>
    <property type="molecule type" value="Genomic_DNA"/>
</dbReference>
<evidence type="ECO:0000313" key="3">
    <source>
        <dbReference type="Proteomes" id="UP001627284"/>
    </source>
</evidence>
<gene>
    <name evidence="2" type="ORF">AABB24_031087</name>
</gene>
<accession>A0ABD2RS26</accession>
<reference evidence="2 3" key="1">
    <citation type="submission" date="2024-05" db="EMBL/GenBank/DDBJ databases">
        <title>De novo assembly of an allotetraploid wild potato.</title>
        <authorList>
            <person name="Hosaka A.J."/>
        </authorList>
    </citation>
    <scope>NUCLEOTIDE SEQUENCE [LARGE SCALE GENOMIC DNA]</scope>
    <source>
        <tissue evidence="2">Young leaves</tissue>
    </source>
</reference>
<evidence type="ECO:0000313" key="2">
    <source>
        <dbReference type="EMBL" id="KAL3334681.1"/>
    </source>
</evidence>
<keyword evidence="3" id="KW-1185">Reference proteome</keyword>
<dbReference type="Proteomes" id="UP001627284">
    <property type="component" value="Unassembled WGS sequence"/>
</dbReference>